<feature type="domain" description="C2H2-type" evidence="11">
    <location>
        <begin position="436"/>
        <end position="460"/>
    </location>
</feature>
<evidence type="ECO:0000256" key="5">
    <source>
        <dbReference type="ARBA" id="ARBA00022833"/>
    </source>
</evidence>
<dbReference type="InterPro" id="IPR050888">
    <property type="entry name" value="ZnF_C2H2-type_TF"/>
</dbReference>
<keyword evidence="6" id="KW-0805">Transcription regulation</keyword>
<proteinExistence type="predicted"/>
<dbReference type="FunFam" id="3.30.160.60:FF:001228">
    <property type="entry name" value="Zinc finger protein 236"/>
    <property type="match status" value="1"/>
</dbReference>
<feature type="domain" description="C2H2-type" evidence="11">
    <location>
        <begin position="321"/>
        <end position="349"/>
    </location>
</feature>
<evidence type="ECO:0000256" key="6">
    <source>
        <dbReference type="ARBA" id="ARBA00023015"/>
    </source>
</evidence>
<evidence type="ECO:0000256" key="10">
    <source>
        <dbReference type="PROSITE-ProRule" id="PRU00042"/>
    </source>
</evidence>
<evidence type="ECO:0000256" key="3">
    <source>
        <dbReference type="ARBA" id="ARBA00022737"/>
    </source>
</evidence>
<dbReference type="PROSITE" id="PS50157">
    <property type="entry name" value="ZINC_FINGER_C2H2_2"/>
    <property type="match status" value="8"/>
</dbReference>
<feature type="domain" description="C2H2-type" evidence="11">
    <location>
        <begin position="293"/>
        <end position="320"/>
    </location>
</feature>
<dbReference type="GO" id="GO:0005634">
    <property type="term" value="C:nucleus"/>
    <property type="evidence" value="ECO:0007669"/>
    <property type="project" value="UniProtKB-SubCell"/>
</dbReference>
<dbReference type="Pfam" id="PF13912">
    <property type="entry name" value="zf-C2H2_6"/>
    <property type="match status" value="1"/>
</dbReference>
<reference evidence="12" key="1">
    <citation type="submission" date="2021-07" db="EMBL/GenBank/DDBJ databases">
        <authorList>
            <person name="Catto M.A."/>
            <person name="Jacobson A."/>
            <person name="Kennedy G."/>
            <person name="Labadie P."/>
            <person name="Hunt B.G."/>
            <person name="Srinivasan R."/>
        </authorList>
    </citation>
    <scope>NUCLEOTIDE SEQUENCE</scope>
    <source>
        <strain evidence="12">PL_HMW_Pooled</strain>
        <tissue evidence="12">Head</tissue>
    </source>
</reference>
<dbReference type="FunFam" id="3.30.160.60:FF:000414">
    <property type="entry name" value="Zinc finger protein 398"/>
    <property type="match status" value="1"/>
</dbReference>
<reference evidence="12" key="2">
    <citation type="journal article" date="2023" name="BMC Genomics">
        <title>Pest status, molecular evolution, and epigenetic factors derived from the genome assembly of Frankliniella fusca, a thysanopteran phytovirus vector.</title>
        <authorList>
            <person name="Catto M.A."/>
            <person name="Labadie P.E."/>
            <person name="Jacobson A.L."/>
            <person name="Kennedy G.G."/>
            <person name="Srinivasan R."/>
            <person name="Hunt B.G."/>
        </authorList>
    </citation>
    <scope>NUCLEOTIDE SEQUENCE</scope>
    <source>
        <strain evidence="12">PL_HMW_Pooled</strain>
    </source>
</reference>
<dbReference type="SMART" id="SM00355">
    <property type="entry name" value="ZnF_C2H2"/>
    <property type="match status" value="8"/>
</dbReference>
<keyword evidence="13" id="KW-1185">Reference proteome</keyword>
<keyword evidence="5" id="KW-0862">Zinc</keyword>
<dbReference type="FunFam" id="3.30.160.60:FF:000446">
    <property type="entry name" value="Zinc finger protein"/>
    <property type="match status" value="1"/>
</dbReference>
<feature type="domain" description="C2H2-type" evidence="11">
    <location>
        <begin position="352"/>
        <end position="379"/>
    </location>
</feature>
<sequence length="460" mass="52708">MLELKELNDMVCRLCLLSDSSQLLNLSALSNSEEDNVTFSKICWTLKCKISISDNHPKFICRECAFTIEFVAAYNLWFKEVSNQVANIQHLFESCVTDTNAIISKLKERNSSRPEPLLQSMSNSLLYSSFYTSLMDNIFSRMSSDYSKKFNPPSDKQRAGESNSLEAVVTIPFSQVDKNSTITSVNEDGEPFSTPFNDGDNLRNSSCEENSSHDVSSPVENLTDIKLDFPTNIEELTCPECNKVFKKRNLLMRHLSSHQGALGKYQCQICRRKFISTSEVQRHTRAHMGLKPYKCKLCLRYFSQKNLLDNHMYWHEGRKSHLCDVCGKSFSSGPNLKTHKNNLHSLEKTKPYNCKECGKSFSRKHHLENHFTIHVSLRPFQCTLCGLTFKRSSQLQEHEIVHTGKKHYDCTVCKKAFRTKRVLNVHKLLHSGLKAHQCTICPQSFVRKGGLTVHMKTHSR</sequence>
<comment type="subcellular location">
    <subcellularLocation>
        <location evidence="1">Nucleus</location>
    </subcellularLocation>
</comment>
<dbReference type="GO" id="GO:0003677">
    <property type="term" value="F:DNA binding"/>
    <property type="evidence" value="ECO:0007669"/>
    <property type="project" value="UniProtKB-KW"/>
</dbReference>
<dbReference type="Gene3D" id="3.40.1800.20">
    <property type="match status" value="1"/>
</dbReference>
<evidence type="ECO:0000256" key="4">
    <source>
        <dbReference type="ARBA" id="ARBA00022771"/>
    </source>
</evidence>
<dbReference type="Pfam" id="PF00096">
    <property type="entry name" value="zf-C2H2"/>
    <property type="match status" value="6"/>
</dbReference>
<keyword evidence="7" id="KW-0238">DNA-binding</keyword>
<dbReference type="InterPro" id="IPR013087">
    <property type="entry name" value="Znf_C2H2_type"/>
</dbReference>
<evidence type="ECO:0000256" key="9">
    <source>
        <dbReference type="ARBA" id="ARBA00023242"/>
    </source>
</evidence>
<dbReference type="Gene3D" id="3.30.160.60">
    <property type="entry name" value="Classic Zinc Finger"/>
    <property type="match status" value="7"/>
</dbReference>
<dbReference type="GO" id="GO:0008270">
    <property type="term" value="F:zinc ion binding"/>
    <property type="evidence" value="ECO:0007669"/>
    <property type="project" value="UniProtKB-KW"/>
</dbReference>
<keyword evidence="4 10" id="KW-0863">Zinc-finger</keyword>
<dbReference type="Proteomes" id="UP001219518">
    <property type="component" value="Unassembled WGS sequence"/>
</dbReference>
<dbReference type="PROSITE" id="PS00028">
    <property type="entry name" value="ZINC_FINGER_C2H2_1"/>
    <property type="match status" value="8"/>
</dbReference>
<dbReference type="EMBL" id="JAHWGI010001064">
    <property type="protein sequence ID" value="KAK3922066.1"/>
    <property type="molecule type" value="Genomic_DNA"/>
</dbReference>
<evidence type="ECO:0000259" key="11">
    <source>
        <dbReference type="PROSITE" id="PS50157"/>
    </source>
</evidence>
<accession>A0AAE1HJZ2</accession>
<protein>
    <submittedName>
        <fullName evidence="12">Zinc finger protein 582</fullName>
    </submittedName>
</protein>
<gene>
    <name evidence="12" type="ORF">KUF71_011242</name>
</gene>
<dbReference type="AlphaFoldDB" id="A0AAE1HJZ2"/>
<keyword evidence="3" id="KW-0677">Repeat</keyword>
<evidence type="ECO:0000256" key="1">
    <source>
        <dbReference type="ARBA" id="ARBA00004123"/>
    </source>
</evidence>
<feature type="domain" description="C2H2-type" evidence="11">
    <location>
        <begin position="408"/>
        <end position="435"/>
    </location>
</feature>
<evidence type="ECO:0000256" key="2">
    <source>
        <dbReference type="ARBA" id="ARBA00022723"/>
    </source>
</evidence>
<evidence type="ECO:0000313" key="13">
    <source>
        <dbReference type="Proteomes" id="UP001219518"/>
    </source>
</evidence>
<dbReference type="InterPro" id="IPR036236">
    <property type="entry name" value="Znf_C2H2_sf"/>
</dbReference>
<dbReference type="PANTHER" id="PTHR24406">
    <property type="entry name" value="TRANSCRIPTIONAL REPRESSOR CTCFL-RELATED"/>
    <property type="match status" value="1"/>
</dbReference>
<name>A0AAE1HJZ2_9NEOP</name>
<evidence type="ECO:0000313" key="12">
    <source>
        <dbReference type="EMBL" id="KAK3922066.1"/>
    </source>
</evidence>
<dbReference type="SUPFAM" id="SSF57716">
    <property type="entry name" value="Glucocorticoid receptor-like (DNA-binding domain)"/>
    <property type="match status" value="1"/>
</dbReference>
<organism evidence="12 13">
    <name type="scientific">Frankliniella fusca</name>
    <dbReference type="NCBI Taxonomy" id="407009"/>
    <lineage>
        <taxon>Eukaryota</taxon>
        <taxon>Metazoa</taxon>
        <taxon>Ecdysozoa</taxon>
        <taxon>Arthropoda</taxon>
        <taxon>Hexapoda</taxon>
        <taxon>Insecta</taxon>
        <taxon>Pterygota</taxon>
        <taxon>Neoptera</taxon>
        <taxon>Paraneoptera</taxon>
        <taxon>Thysanoptera</taxon>
        <taxon>Terebrantia</taxon>
        <taxon>Thripoidea</taxon>
        <taxon>Thripidae</taxon>
        <taxon>Frankliniella</taxon>
    </lineage>
</organism>
<dbReference type="SUPFAM" id="SSF57667">
    <property type="entry name" value="beta-beta-alpha zinc fingers"/>
    <property type="match status" value="5"/>
</dbReference>
<feature type="domain" description="C2H2-type" evidence="11">
    <location>
        <begin position="380"/>
        <end position="407"/>
    </location>
</feature>
<dbReference type="FunFam" id="3.30.160.60:FF:000264">
    <property type="entry name" value="Zinc finger protein 236"/>
    <property type="match status" value="1"/>
</dbReference>
<feature type="domain" description="C2H2-type" evidence="11">
    <location>
        <begin position="236"/>
        <end position="260"/>
    </location>
</feature>
<keyword evidence="2" id="KW-0479">Metal-binding</keyword>
<comment type="caution">
    <text evidence="12">The sequence shown here is derived from an EMBL/GenBank/DDBJ whole genome shotgun (WGS) entry which is preliminary data.</text>
</comment>
<keyword evidence="9" id="KW-0539">Nucleus</keyword>
<evidence type="ECO:0000256" key="8">
    <source>
        <dbReference type="ARBA" id="ARBA00023163"/>
    </source>
</evidence>
<keyword evidence="8" id="KW-0804">Transcription</keyword>
<feature type="domain" description="C2H2-type" evidence="11">
    <location>
        <begin position="265"/>
        <end position="292"/>
    </location>
</feature>
<evidence type="ECO:0000256" key="7">
    <source>
        <dbReference type="ARBA" id="ARBA00023125"/>
    </source>
</evidence>